<dbReference type="Proteomes" id="UP000013006">
    <property type="component" value="Chromosome"/>
</dbReference>
<organism>
    <name type="scientific">Saccharolobus islandicus LAL14/1</name>
    <dbReference type="NCBI Taxonomy" id="1241935"/>
    <lineage>
        <taxon>Archaea</taxon>
        <taxon>Thermoproteota</taxon>
        <taxon>Thermoprotei</taxon>
        <taxon>Sulfolobales</taxon>
        <taxon>Sulfolobaceae</taxon>
        <taxon>Saccharolobus</taxon>
    </lineage>
</organism>
<dbReference type="KEGG" id="sic:SiL_0837"/>
<dbReference type="AlphaFoldDB" id="M9U836"/>
<proteinExistence type="predicted"/>
<dbReference type="EMBL" id="CP003928">
    <property type="protein sequence ID" value="AGJ62292.1"/>
    <property type="molecule type" value="Genomic_DNA"/>
</dbReference>
<evidence type="ECO:0000313" key="2">
    <source>
        <dbReference type="Proteomes" id="UP000013006"/>
    </source>
</evidence>
<gene>
    <name evidence="1" type="ORF">SiL_0837</name>
</gene>
<protein>
    <submittedName>
        <fullName evidence="1">Uncharacterized protein</fullName>
    </submittedName>
</protein>
<accession>M9U836</accession>
<name>M9U836_SACIS</name>
<sequence>MYSREIALPILQCNSFHPLFFLSITNETTTKTTEIPSNAYCVIGYSTCTSALLYAEIVITRYSCCKGKLILTTIEGEDTTNVTEPPPRQLVQPLVYSLPLT</sequence>
<reference evidence="1 2" key="1">
    <citation type="journal article" date="2013" name="Open Biol.">
        <title>Genomics and genetics of Sulfolobus islandicus LAL14/1, a model hyperthermophilic archaeon.</title>
        <authorList>
            <person name="Jaubert C."/>
            <person name="Danioux C."/>
            <person name="Oberto J."/>
            <person name="Cortez D."/>
            <person name="Bize A."/>
            <person name="Krupovic M."/>
            <person name="She Q."/>
            <person name="Forterre P."/>
            <person name="Prangishvili D."/>
            <person name="Sezonov G."/>
        </authorList>
    </citation>
    <scope>NUCLEOTIDE SEQUENCE [LARGE SCALE GENOMIC DNA]</scope>
    <source>
        <strain evidence="1">LAL14/1</strain>
    </source>
</reference>
<dbReference type="HOGENOM" id="CLU_2285176_0_0_2"/>
<evidence type="ECO:0000313" key="1">
    <source>
        <dbReference type="EMBL" id="AGJ62292.1"/>
    </source>
</evidence>